<dbReference type="eggNOG" id="ENOG502ZIUW">
    <property type="taxonomic scope" value="Bacteria"/>
</dbReference>
<dbReference type="Proteomes" id="UP000030661">
    <property type="component" value="Unassembled WGS sequence"/>
</dbReference>
<dbReference type="HOGENOM" id="CLU_955440_0_0_0"/>
<dbReference type="InterPro" id="IPR031009">
    <property type="entry name" value="Tcm_partner"/>
</dbReference>
<name>A0A081C8A8_VECG1</name>
<proteinExistence type="predicted"/>
<evidence type="ECO:0008006" key="3">
    <source>
        <dbReference type="Google" id="ProtNLM"/>
    </source>
</evidence>
<dbReference type="STRING" id="1499967.U27_00711"/>
<gene>
    <name evidence="1" type="ORF">U27_00711</name>
</gene>
<dbReference type="NCBIfam" id="TIGR04474">
    <property type="entry name" value="tcm_partner"/>
    <property type="match status" value="1"/>
</dbReference>
<keyword evidence="2" id="KW-1185">Reference proteome</keyword>
<evidence type="ECO:0000313" key="2">
    <source>
        <dbReference type="Proteomes" id="UP000030661"/>
    </source>
</evidence>
<reference evidence="1" key="1">
    <citation type="journal article" date="2015" name="PeerJ">
        <title>First genomic representation of candidate bacterial phylum KSB3 points to enhanced environmental sensing as a trigger of wastewater bulking.</title>
        <authorList>
            <person name="Sekiguchi Y."/>
            <person name="Ohashi A."/>
            <person name="Parks D.H."/>
            <person name="Yamauchi T."/>
            <person name="Tyson G.W."/>
            <person name="Hugenholtz P."/>
        </authorList>
    </citation>
    <scope>NUCLEOTIDE SEQUENCE [LARGE SCALE GENOMIC DNA]</scope>
</reference>
<evidence type="ECO:0000313" key="1">
    <source>
        <dbReference type="EMBL" id="GAK60813.1"/>
    </source>
</evidence>
<protein>
    <recommendedName>
        <fullName evidence="3">Three-Cys-motif partner protein TcmP</fullName>
    </recommendedName>
</protein>
<dbReference type="EMBL" id="DF820475">
    <property type="protein sequence ID" value="GAK60813.1"/>
    <property type="molecule type" value="Genomic_DNA"/>
</dbReference>
<sequence length="295" mass="33735">MNPSHHFGGDWTEDKLFRLKKYLSAYMTIFTSNIGASKLHTIYVDAFAGTGYRSVTKAQSNAAKLPFLDDEEAISFQKGSAYIALELEPSFDEYLFIEQSPEYSQELEVLRTKFPEKARNVSIVQQDANIFLQTWCRQKNWRFNRAVMFLDPYGMQVEWETIKVIAKTRAIDLWILFPLGVAVNRLLTKNCPPPGAWSERLTRFFGTEDWKDAFYQECQQIDLFGGEAGLVKEANFDSIGRYFIERLKTIFEGVAENPLPLRNTKNIPIFLLCFAASNPKGAKTAVKIAQHILGK</sequence>
<accession>A0A081C8A8</accession>
<dbReference type="AlphaFoldDB" id="A0A081C8A8"/>
<organism evidence="1">
    <name type="scientific">Vecturithrix granuli</name>
    <dbReference type="NCBI Taxonomy" id="1499967"/>
    <lineage>
        <taxon>Bacteria</taxon>
        <taxon>Candidatus Moduliflexota</taxon>
        <taxon>Candidatus Vecturitrichia</taxon>
        <taxon>Candidatus Vecturitrichales</taxon>
        <taxon>Candidatus Vecturitrichaceae</taxon>
        <taxon>Candidatus Vecturithrix</taxon>
    </lineage>
</organism>